<dbReference type="AlphaFoldDB" id="A0A5J6J0Z8"/>
<evidence type="ECO:0000259" key="2">
    <source>
        <dbReference type="PROSITE" id="PS50011"/>
    </source>
</evidence>
<feature type="region of interest" description="Disordered" evidence="1">
    <location>
        <begin position="318"/>
        <end position="407"/>
    </location>
</feature>
<sequence>MRPEDPRSAGPYRLLARWPGPRAVPPRGGMYVGRDRDHGHAVVCLLPPAAYEAAEALHRGPVPGVPHVLDLRTGTEPSWVALAHTPAVSLSDVGRRSGAEGGALPLDQSVRLAAEIAGTLAALHARGITYGAVAPDGVWLTTGRPLLMALHSCRMPSTPPREPGRGQGQGQGQGPRSEAGPGQPVPHSRVSTVPAAFMAPEVAAGRPSSTAADVYSLAVLLLHTASGRLPFGDGPPPVLAYRALHDRPELGDFPGALGEVVAAALAASPADRPTAEELCQTLAPGGRDSERTPDPLPGRVIAALAARTQAIADLEIADGDANGDGDANRVGDGGRGGDAGEGGVGGGAGAGTTTGMRTTGPRLTPMRTSSRTPSPWRRRPRPPAPFRLRPPPAFRPRPPAAGSCPAC</sequence>
<gene>
    <name evidence="3" type="ORF">CP980_00575</name>
</gene>
<feature type="compositionally biased region" description="Pro residues" evidence="1">
    <location>
        <begin position="382"/>
        <end position="399"/>
    </location>
</feature>
<proteinExistence type="predicted"/>
<dbReference type="SUPFAM" id="SSF56112">
    <property type="entry name" value="Protein kinase-like (PK-like)"/>
    <property type="match status" value="1"/>
</dbReference>
<feature type="region of interest" description="Disordered" evidence="1">
    <location>
        <begin position="153"/>
        <end position="189"/>
    </location>
</feature>
<accession>A0A5J6J0Z8</accession>
<evidence type="ECO:0000256" key="1">
    <source>
        <dbReference type="SAM" id="MobiDB-lite"/>
    </source>
</evidence>
<organism evidence="3 4">
    <name type="scientific">Streptomyces vinaceus</name>
    <dbReference type="NCBI Taxonomy" id="1960"/>
    <lineage>
        <taxon>Bacteria</taxon>
        <taxon>Bacillati</taxon>
        <taxon>Actinomycetota</taxon>
        <taxon>Actinomycetes</taxon>
        <taxon>Kitasatosporales</taxon>
        <taxon>Streptomycetaceae</taxon>
        <taxon>Streptomyces</taxon>
    </lineage>
</organism>
<dbReference type="Gene3D" id="1.10.510.10">
    <property type="entry name" value="Transferase(Phosphotransferase) domain 1"/>
    <property type="match status" value="1"/>
</dbReference>
<dbReference type="PROSITE" id="PS50011">
    <property type="entry name" value="PROTEIN_KINASE_DOM"/>
    <property type="match status" value="1"/>
</dbReference>
<dbReference type="Proteomes" id="UP000325563">
    <property type="component" value="Chromosome"/>
</dbReference>
<dbReference type="InterPro" id="IPR000719">
    <property type="entry name" value="Prot_kinase_dom"/>
</dbReference>
<dbReference type="SMART" id="SM00220">
    <property type="entry name" value="S_TKc"/>
    <property type="match status" value="1"/>
</dbReference>
<dbReference type="PANTHER" id="PTHR44329">
    <property type="entry name" value="SERINE/THREONINE-PROTEIN KINASE TNNI3K-RELATED"/>
    <property type="match status" value="1"/>
</dbReference>
<evidence type="ECO:0000313" key="4">
    <source>
        <dbReference type="Proteomes" id="UP000325563"/>
    </source>
</evidence>
<feature type="compositionally biased region" description="Low complexity" evidence="1">
    <location>
        <begin position="361"/>
        <end position="375"/>
    </location>
</feature>
<dbReference type="PANTHER" id="PTHR44329:SF214">
    <property type="entry name" value="PROTEIN KINASE DOMAIN-CONTAINING PROTEIN"/>
    <property type="match status" value="1"/>
</dbReference>
<dbReference type="EMBL" id="CP023692">
    <property type="protein sequence ID" value="QEV43772.1"/>
    <property type="molecule type" value="Genomic_DNA"/>
</dbReference>
<feature type="compositionally biased region" description="Gly residues" evidence="1">
    <location>
        <begin position="331"/>
        <end position="352"/>
    </location>
</feature>
<dbReference type="InterPro" id="IPR011009">
    <property type="entry name" value="Kinase-like_dom_sf"/>
</dbReference>
<protein>
    <recommendedName>
        <fullName evidence="2">Protein kinase domain-containing protein</fullName>
    </recommendedName>
</protein>
<name>A0A5J6J0Z8_STRVI</name>
<evidence type="ECO:0000313" key="3">
    <source>
        <dbReference type="EMBL" id="QEV43772.1"/>
    </source>
</evidence>
<dbReference type="GO" id="GO:0004674">
    <property type="term" value="F:protein serine/threonine kinase activity"/>
    <property type="evidence" value="ECO:0007669"/>
    <property type="project" value="TreeGrafter"/>
</dbReference>
<dbReference type="KEGG" id="svn:CP980_00575"/>
<dbReference type="GO" id="GO:0005524">
    <property type="term" value="F:ATP binding"/>
    <property type="evidence" value="ECO:0007669"/>
    <property type="project" value="InterPro"/>
</dbReference>
<dbReference type="InterPro" id="IPR051681">
    <property type="entry name" value="Ser/Thr_Kinases-Pseudokinases"/>
</dbReference>
<reference evidence="3 4" key="1">
    <citation type="submission" date="2017-09" db="EMBL/GenBank/DDBJ databases">
        <authorList>
            <person name="Lee N."/>
            <person name="Cho B.-K."/>
        </authorList>
    </citation>
    <scope>NUCLEOTIDE SEQUENCE [LARGE SCALE GENOMIC DNA]</scope>
    <source>
        <strain evidence="3 4">ATCC 27476</strain>
    </source>
</reference>
<feature type="domain" description="Protein kinase" evidence="2">
    <location>
        <begin position="1"/>
        <end position="282"/>
    </location>
</feature>
<keyword evidence="4" id="KW-1185">Reference proteome</keyword>